<dbReference type="InterPro" id="IPR036397">
    <property type="entry name" value="RNaseH_sf"/>
</dbReference>
<name>A0A8S9KP91_BRACR</name>
<dbReference type="Gene3D" id="3.30.420.10">
    <property type="entry name" value="Ribonuclease H-like superfamily/Ribonuclease H"/>
    <property type="match status" value="1"/>
</dbReference>
<dbReference type="InterPro" id="IPR044730">
    <property type="entry name" value="RNase_H-like_dom_plant"/>
</dbReference>
<dbReference type="CDD" id="cd06222">
    <property type="entry name" value="RNase_H_like"/>
    <property type="match status" value="1"/>
</dbReference>
<protein>
    <recommendedName>
        <fullName evidence="1">RNase H type-1 domain-containing protein</fullName>
    </recommendedName>
</protein>
<dbReference type="InterPro" id="IPR012337">
    <property type="entry name" value="RNaseH-like_sf"/>
</dbReference>
<dbReference type="GO" id="GO:0003676">
    <property type="term" value="F:nucleic acid binding"/>
    <property type="evidence" value="ECO:0007669"/>
    <property type="project" value="InterPro"/>
</dbReference>
<dbReference type="Pfam" id="PF13456">
    <property type="entry name" value="RVT_3"/>
    <property type="match status" value="1"/>
</dbReference>
<dbReference type="GO" id="GO:0004523">
    <property type="term" value="F:RNA-DNA hybrid ribonuclease activity"/>
    <property type="evidence" value="ECO:0007669"/>
    <property type="project" value="InterPro"/>
</dbReference>
<dbReference type="InterPro" id="IPR052929">
    <property type="entry name" value="RNase_H-like_EbsB-rel"/>
</dbReference>
<gene>
    <name evidence="2" type="ORF">F2Q70_00044895</name>
</gene>
<dbReference type="InterPro" id="IPR002156">
    <property type="entry name" value="RNaseH_domain"/>
</dbReference>
<feature type="domain" description="RNase H type-1" evidence="1">
    <location>
        <begin position="4"/>
        <end position="67"/>
    </location>
</feature>
<dbReference type="AlphaFoldDB" id="A0A8S9KP91"/>
<accession>A0A8S9KP91</accession>
<dbReference type="PANTHER" id="PTHR47074">
    <property type="entry name" value="BNAC02G40300D PROTEIN"/>
    <property type="match status" value="1"/>
</dbReference>
<evidence type="ECO:0000259" key="1">
    <source>
        <dbReference type="Pfam" id="PF13456"/>
    </source>
</evidence>
<dbReference type="EMBL" id="QGKY02000164">
    <property type="protein sequence ID" value="KAF2595318.1"/>
    <property type="molecule type" value="Genomic_DNA"/>
</dbReference>
<proteinExistence type="predicted"/>
<reference evidence="2" key="1">
    <citation type="submission" date="2019-12" db="EMBL/GenBank/DDBJ databases">
        <title>Genome sequencing and annotation of Brassica cretica.</title>
        <authorList>
            <person name="Studholme D.J."/>
            <person name="Sarris P.F."/>
        </authorList>
    </citation>
    <scope>NUCLEOTIDE SEQUENCE</scope>
    <source>
        <strain evidence="2">PFS-102/07</strain>
        <tissue evidence="2">Leaf</tissue>
    </source>
</reference>
<evidence type="ECO:0000313" key="2">
    <source>
        <dbReference type="EMBL" id="KAF2595318.1"/>
    </source>
</evidence>
<organism evidence="2">
    <name type="scientific">Brassica cretica</name>
    <name type="common">Mustard</name>
    <dbReference type="NCBI Taxonomy" id="69181"/>
    <lineage>
        <taxon>Eukaryota</taxon>
        <taxon>Viridiplantae</taxon>
        <taxon>Streptophyta</taxon>
        <taxon>Embryophyta</taxon>
        <taxon>Tracheophyta</taxon>
        <taxon>Spermatophyta</taxon>
        <taxon>Magnoliopsida</taxon>
        <taxon>eudicotyledons</taxon>
        <taxon>Gunneridae</taxon>
        <taxon>Pentapetalae</taxon>
        <taxon>rosids</taxon>
        <taxon>malvids</taxon>
        <taxon>Brassicales</taxon>
        <taxon>Brassicaceae</taxon>
        <taxon>Brassiceae</taxon>
        <taxon>Brassica</taxon>
    </lineage>
</organism>
<dbReference type="SUPFAM" id="SSF53098">
    <property type="entry name" value="Ribonuclease H-like"/>
    <property type="match status" value="1"/>
</dbReference>
<sequence length="133" mass="14523">MHVSSPLLAEALAIREALQQAISLKFTHIWIRSDSQVLVRAIDRNRSSSELHGVLSEGAITTDAFNKACFARASASLLFVRRIQEIEKKSKAEDKLIISARMPYSSEIGDPIFREHLRGGGSQIDSAGSACLG</sequence>
<comment type="caution">
    <text evidence="2">The sequence shown here is derived from an EMBL/GenBank/DDBJ whole genome shotgun (WGS) entry which is preliminary data.</text>
</comment>
<dbReference type="PANTHER" id="PTHR47074:SF49">
    <property type="entry name" value="POLYNUCLEOTIDYL TRANSFERASE, RIBONUCLEASE H-LIKE SUPERFAMILY PROTEIN"/>
    <property type="match status" value="1"/>
</dbReference>